<accession>A0ABX8ASU4</accession>
<dbReference type="EMBL" id="CP074126">
    <property type="protein sequence ID" value="QUS56920.1"/>
    <property type="molecule type" value="Genomic_DNA"/>
</dbReference>
<name>A0ABX8ASU4_9HYPH</name>
<organism evidence="2 3">
    <name type="scientific">Pseudovibrio brasiliensis</name>
    <dbReference type="NCBI Taxonomy" id="1898042"/>
    <lineage>
        <taxon>Bacteria</taxon>
        <taxon>Pseudomonadati</taxon>
        <taxon>Pseudomonadota</taxon>
        <taxon>Alphaproteobacteria</taxon>
        <taxon>Hyphomicrobiales</taxon>
        <taxon>Stappiaceae</taxon>
        <taxon>Pseudovibrio</taxon>
    </lineage>
</organism>
<proteinExistence type="predicted"/>
<dbReference type="Proteomes" id="UP000680706">
    <property type="component" value="Chromosome"/>
</dbReference>
<gene>
    <name evidence="2" type="ORF">KGB56_05775</name>
</gene>
<dbReference type="RefSeq" id="WP_075700360.1">
    <property type="nucleotide sequence ID" value="NZ_CP074126.1"/>
</dbReference>
<protein>
    <submittedName>
        <fullName evidence="2">Uncharacterized protein</fullName>
    </submittedName>
</protein>
<evidence type="ECO:0000256" key="1">
    <source>
        <dbReference type="SAM" id="MobiDB-lite"/>
    </source>
</evidence>
<evidence type="ECO:0000313" key="3">
    <source>
        <dbReference type="Proteomes" id="UP000680706"/>
    </source>
</evidence>
<evidence type="ECO:0000313" key="2">
    <source>
        <dbReference type="EMBL" id="QUS56920.1"/>
    </source>
</evidence>
<reference evidence="2 3" key="1">
    <citation type="journal article" date="2021" name="Angew. Chem. Int. Ed. Engl.">
        <title>A novel family of nonribosomal peptides modulate collective behavior in Pseudovibrio bacteria isolated from marine sponges.</title>
        <authorList>
            <person name="Ioca L.P."/>
            <person name="Dai Y."/>
            <person name="Kunakom S."/>
            <person name="Diaz-Espinosa J."/>
            <person name="Krunic A."/>
            <person name="Crnkovic C.M."/>
            <person name="Orjala J."/>
            <person name="Sanchez L.M."/>
            <person name="Ferreira A.G."/>
            <person name="Berlinck R.G.S."/>
            <person name="Eustaquio A.S."/>
        </authorList>
    </citation>
    <scope>NUCLEOTIDE SEQUENCE [LARGE SCALE GENOMIC DNA]</scope>
    <source>
        <strain evidence="2 3">Ab134</strain>
    </source>
</reference>
<keyword evidence="3" id="KW-1185">Reference proteome</keyword>
<feature type="region of interest" description="Disordered" evidence="1">
    <location>
        <begin position="1"/>
        <end position="31"/>
    </location>
</feature>
<sequence length="85" mass="9450">MIDPASFPLTKALSPPNTSQQVAAKAQPADANETRSFIELANTEMERFYTKGAPIKLSENSASVEMIDVQQLLLQTQEIWQKHFG</sequence>